<dbReference type="AlphaFoldDB" id="A0A0U3GFP3"/>
<organism evidence="2 3">
    <name type="scientific">Pseudoalteromonas rubra</name>
    <dbReference type="NCBI Taxonomy" id="43658"/>
    <lineage>
        <taxon>Bacteria</taxon>
        <taxon>Pseudomonadati</taxon>
        <taxon>Pseudomonadota</taxon>
        <taxon>Gammaproteobacteria</taxon>
        <taxon>Alteromonadales</taxon>
        <taxon>Pseudoalteromonadaceae</taxon>
        <taxon>Pseudoalteromonas</taxon>
    </lineage>
</organism>
<evidence type="ECO:0000313" key="3">
    <source>
        <dbReference type="Proteomes" id="UP000069015"/>
    </source>
</evidence>
<dbReference type="Proteomes" id="UP000069015">
    <property type="component" value="Chromosome 1"/>
</dbReference>
<feature type="compositionally biased region" description="Basic and acidic residues" evidence="1">
    <location>
        <begin position="203"/>
        <end position="224"/>
    </location>
</feature>
<dbReference type="EMBL" id="CP013611">
    <property type="protein sequence ID" value="ALU41931.1"/>
    <property type="molecule type" value="Genomic_DNA"/>
</dbReference>
<reference evidence="2 3" key="1">
    <citation type="submission" date="2015-12" db="EMBL/GenBank/DDBJ databases">
        <title>Complete genome sequence of Pseudoalteromonas rubra SCSIO 6842, harboring a conjugative plasmid.</title>
        <authorList>
            <person name="Li B."/>
            <person name="Wang X."/>
        </authorList>
    </citation>
    <scope>NUCLEOTIDE SEQUENCE [LARGE SCALE GENOMIC DNA]</scope>
    <source>
        <strain evidence="2 3">SCSIO 6842</strain>
    </source>
</reference>
<name>A0A0U3GFP3_9GAMM</name>
<evidence type="ECO:0000313" key="2">
    <source>
        <dbReference type="EMBL" id="ALU41931.1"/>
    </source>
</evidence>
<dbReference type="RefSeq" id="WP_058795379.1">
    <property type="nucleotide sequence ID" value="NZ_CP013611.1"/>
</dbReference>
<gene>
    <name evidence="2" type="ORF">AT705_02695</name>
</gene>
<feature type="region of interest" description="Disordered" evidence="1">
    <location>
        <begin position="203"/>
        <end position="228"/>
    </location>
</feature>
<proteinExistence type="predicted"/>
<dbReference type="KEGG" id="prr:AT705_02695"/>
<protein>
    <recommendedName>
        <fullName evidence="4">Peptidase</fullName>
    </recommendedName>
</protein>
<accession>A0A0U3GFP3</accession>
<sequence>MAAKKTNTNFDWFEIFRAGTHTDSSGQTQEFTEADLNSVVTNFTPKTSPLVIGHPDMNAPAWGWTSELKVEDGALFARAEDVAVEFAEAVEDKRYPNRSVRLEGKAGNYTLGHIGYLGGKPPAVAGMPWQFNGDEPGVVFEFAASDADERVDDVALQAARTLTDFMGNLREWFIEQYGKETADRVMPNWDADWLKRQTAIADHEKDKERYGDHRFSAPPPKEETQVSEPTDQEKALQAKLDAAEQQNAKLQFSQRKIAAQTFIDTEVNGGKAPRVTSTDGLADFMANLEAGDDATFEFAAADGSGTNTVKPAEFFKSFLKSLPEQGGLMKDFSAHDGQEGDGELTAEQLASKASDFQLSEAKQGRTISISAAMAHVKQESKNG</sequence>
<evidence type="ECO:0008006" key="4">
    <source>
        <dbReference type="Google" id="ProtNLM"/>
    </source>
</evidence>
<evidence type="ECO:0000256" key="1">
    <source>
        <dbReference type="SAM" id="MobiDB-lite"/>
    </source>
</evidence>